<dbReference type="HOGENOM" id="CLU_1652670_0_0_1"/>
<evidence type="ECO:0000313" key="2">
    <source>
        <dbReference type="EMBL" id="EQB61239.1"/>
    </source>
</evidence>
<dbReference type="AlphaFoldDB" id="T0L9Q7"/>
<sequence length="160" mass="19261">MKTILIVINFIIIVVTLNNLDLYELDELFRNGAIYYVLKKEESYSFLDYYIKEITDTLFDNINSDINKMIYLCYTTLYFKVNNNSIKINQNKKGYINKYMINILKGYDKIWEFYSKELIEVTGIALKIFLKEKKYIKNIYKNKIYNIISDEVLKILEKIF</sequence>
<dbReference type="VEuPathDB" id="MicrosporidiaDB:NAPIS_ORF01220"/>
<evidence type="ECO:0000313" key="3">
    <source>
        <dbReference type="Proteomes" id="UP000053780"/>
    </source>
</evidence>
<evidence type="ECO:0000256" key="1">
    <source>
        <dbReference type="SAM" id="SignalP"/>
    </source>
</evidence>
<feature type="signal peptide" evidence="1">
    <location>
        <begin position="1"/>
        <end position="16"/>
    </location>
</feature>
<keyword evidence="1" id="KW-0732">Signal</keyword>
<feature type="chain" id="PRO_5004567141" evidence="1">
    <location>
        <begin position="17"/>
        <end position="160"/>
    </location>
</feature>
<dbReference type="EMBL" id="KE647164">
    <property type="protein sequence ID" value="EQB61239.1"/>
    <property type="molecule type" value="Genomic_DNA"/>
</dbReference>
<reference evidence="2 3" key="1">
    <citation type="journal article" date="2013" name="BMC Genomics">
        <title>Genome sequencing and comparative genomics of honey bee microsporidia, Nosema apis reveal novel insights into host-parasite interactions.</title>
        <authorList>
            <person name="Chen Yp."/>
            <person name="Pettis J.S."/>
            <person name="Zhao Y."/>
            <person name="Liu X."/>
            <person name="Tallon L.J."/>
            <person name="Sadzewicz L.D."/>
            <person name="Li R."/>
            <person name="Zheng H."/>
            <person name="Huang S."/>
            <person name="Zhang X."/>
            <person name="Hamilton M.C."/>
            <person name="Pernal S.F."/>
            <person name="Melathopoulos A.P."/>
            <person name="Yan X."/>
            <person name="Evans J.D."/>
        </authorList>
    </citation>
    <scope>NUCLEOTIDE SEQUENCE [LARGE SCALE GENOMIC DNA]</scope>
    <source>
        <strain evidence="2 3">BRL 01</strain>
    </source>
</reference>
<gene>
    <name evidence="2" type="ORF">NAPIS_ORF01220</name>
</gene>
<name>T0L9Q7_9MICR</name>
<keyword evidence="3" id="KW-1185">Reference proteome</keyword>
<dbReference type="Proteomes" id="UP000053780">
    <property type="component" value="Unassembled WGS sequence"/>
</dbReference>
<accession>T0L9Q7</accession>
<protein>
    <submittedName>
        <fullName evidence="2">Uncharacterized protein</fullName>
    </submittedName>
</protein>
<organism evidence="2 3">
    <name type="scientific">Vairimorpha apis BRL 01</name>
    <dbReference type="NCBI Taxonomy" id="1037528"/>
    <lineage>
        <taxon>Eukaryota</taxon>
        <taxon>Fungi</taxon>
        <taxon>Fungi incertae sedis</taxon>
        <taxon>Microsporidia</taxon>
        <taxon>Nosematidae</taxon>
        <taxon>Vairimorpha</taxon>
    </lineage>
</organism>
<proteinExistence type="predicted"/>